<dbReference type="EMBL" id="WJQS01000004">
    <property type="protein sequence ID" value="MRI85534.1"/>
    <property type="molecule type" value="Genomic_DNA"/>
</dbReference>
<feature type="signal peptide" evidence="1">
    <location>
        <begin position="1"/>
        <end position="20"/>
    </location>
</feature>
<dbReference type="Proteomes" id="UP000430975">
    <property type="component" value="Unassembled WGS sequence"/>
</dbReference>
<reference evidence="2 3" key="1">
    <citation type="submission" date="2019-11" db="EMBL/GenBank/DDBJ databases">
        <title>Characterisation of Fundicoccus ignavus gen. nov. sp. nov., a novel genus of the family Aerococcaceae isolated from bulk tank milk.</title>
        <authorList>
            <person name="Siebert A."/>
            <person name="Huptas C."/>
            <person name="Wenning M."/>
            <person name="Scherer S."/>
            <person name="Doll E.V."/>
        </authorList>
    </citation>
    <scope>NUCLEOTIDE SEQUENCE [LARGE SCALE GENOMIC DNA]</scope>
    <source>
        <strain evidence="2 3">WS4759</strain>
    </source>
</reference>
<organism evidence="2 3">
    <name type="scientific">Fundicoccus ignavus</name>
    <dbReference type="NCBI Taxonomy" id="2664442"/>
    <lineage>
        <taxon>Bacteria</taxon>
        <taxon>Bacillati</taxon>
        <taxon>Bacillota</taxon>
        <taxon>Bacilli</taxon>
        <taxon>Lactobacillales</taxon>
        <taxon>Aerococcaceae</taxon>
        <taxon>Fundicoccus</taxon>
    </lineage>
</organism>
<evidence type="ECO:0000256" key="1">
    <source>
        <dbReference type="SAM" id="SignalP"/>
    </source>
</evidence>
<keyword evidence="1" id="KW-0732">Signal</keyword>
<name>A0A6I2GFR9_9LACT</name>
<proteinExistence type="predicted"/>
<accession>A0A6I2GFR9</accession>
<keyword evidence="3" id="KW-1185">Reference proteome</keyword>
<comment type="caution">
    <text evidence="2">The sequence shown here is derived from an EMBL/GenBank/DDBJ whole genome shotgun (WGS) entry which is preliminary data.</text>
</comment>
<evidence type="ECO:0000313" key="2">
    <source>
        <dbReference type="EMBL" id="MRI85534.1"/>
    </source>
</evidence>
<dbReference type="AlphaFoldDB" id="A0A6I2GFR9"/>
<evidence type="ECO:0000313" key="3">
    <source>
        <dbReference type="Proteomes" id="UP000430975"/>
    </source>
</evidence>
<feature type="chain" id="PRO_5039064966" description="DUF4836 family protein" evidence="1">
    <location>
        <begin position="21"/>
        <end position="485"/>
    </location>
</feature>
<dbReference type="RefSeq" id="WP_153863521.1">
    <property type="nucleotide sequence ID" value="NZ_WJQS01000004.1"/>
</dbReference>
<gene>
    <name evidence="2" type="ORF">GIY09_06535</name>
</gene>
<evidence type="ECO:0008006" key="4">
    <source>
        <dbReference type="Google" id="ProtNLM"/>
    </source>
</evidence>
<protein>
    <recommendedName>
        <fullName evidence="4">DUF4836 family protein</fullName>
    </recommendedName>
</protein>
<sequence length="485" mass="53839">MNRKIIILMMSIATGIVVFSTTPVEVGANQLSVDLLSKVTDENLDSKHMIEAFDVYQDAVKNMEFHSLGSGEWTGDSIEEVRAKVSTDLEPVESTIEGALDFRFLLYSFTDSALDVAEVGFLFAEGHLVFVGLGNIVTNFDDNILANEIADELANAGTDFAKIVDSNAVIKAFGHVSVDEEGRDIVAIDSGESSMEANTYFYMLADGKVEAHDKMDIFSAMQGIQTIMFDQLAFHYVDGQIGSVSEPTAVSLEPITVETDLTVDPLKDLMTDTTITNPKFVEAWEGYQLALSDLTFRDLASEEPLGSLIKDVEENFDPGIKPRYVEFPDTPIKLLVYTYEDSEVNPNTGMPDVGEFALYFFDDLLAYASVANRSLVIEAEQVLSIEEIDQLTKESASLDALISLNPQVISMGYMYQNTEPRSIVAIQSGDPYENRQVSFLFLRDDLIRGQETYAIEEVMQDIQTNMLFSTGDFFTNEARQLDQTE</sequence>